<sequence length="337" mass="37985">MKKILLLSLLLLSQFISAQTNIGELVTYAIEDITRFGNAFINPAAKGVMYNVNNGWYNTAESKKFLEFEIAVTGNLTFVQRDENSFPVNVNDYNNIRFEDEAIAKQVATIFGRNNPDIKVFLDYTTPDGEESVEVLLPQGIDEGQVKSVPNVFLQGSVGLVKATELKFRYAPEVNYGDVKKQLYGAGIQHEFTSWLKEDNTFPLKIAGLLGYTNFKGFFDLKESGEQNSDQGIDSEMDTWTFSLISSTEFEMLNFYAGIGYLTAKSETKFKGVYKIAEEDEIFQDLLNNYSVTNKVHGFNATIGARLSIDNFRINTAFNIQEFYNLTVGFAYVFNSN</sequence>
<gene>
    <name evidence="2" type="ORF">GGR31_002698</name>
</gene>
<proteinExistence type="predicted"/>
<evidence type="ECO:0000313" key="3">
    <source>
        <dbReference type="Proteomes" id="UP001257659"/>
    </source>
</evidence>
<comment type="caution">
    <text evidence="2">The sequence shown here is derived from an EMBL/GenBank/DDBJ whole genome shotgun (WGS) entry which is preliminary data.</text>
</comment>
<accession>A0ABU1K8V1</accession>
<feature type="chain" id="PRO_5045645916" description="Outer membrane protein beta-barrel domain-containing protein" evidence="1">
    <location>
        <begin position="19"/>
        <end position="337"/>
    </location>
</feature>
<feature type="signal peptide" evidence="1">
    <location>
        <begin position="1"/>
        <end position="18"/>
    </location>
</feature>
<evidence type="ECO:0008006" key="4">
    <source>
        <dbReference type="Google" id="ProtNLM"/>
    </source>
</evidence>
<name>A0ABU1K8V1_9FLAO</name>
<organism evidence="2 3">
    <name type="scientific">Mesonia maritima</name>
    <dbReference type="NCBI Taxonomy" id="1793873"/>
    <lineage>
        <taxon>Bacteria</taxon>
        <taxon>Pseudomonadati</taxon>
        <taxon>Bacteroidota</taxon>
        <taxon>Flavobacteriia</taxon>
        <taxon>Flavobacteriales</taxon>
        <taxon>Flavobacteriaceae</taxon>
        <taxon>Mesonia</taxon>
    </lineage>
</organism>
<evidence type="ECO:0000313" key="2">
    <source>
        <dbReference type="EMBL" id="MDR6302021.1"/>
    </source>
</evidence>
<keyword evidence="1" id="KW-0732">Signal</keyword>
<keyword evidence="3" id="KW-1185">Reference proteome</keyword>
<dbReference type="EMBL" id="JAVDQA010000010">
    <property type="protein sequence ID" value="MDR6302021.1"/>
    <property type="molecule type" value="Genomic_DNA"/>
</dbReference>
<reference evidence="2 3" key="1">
    <citation type="submission" date="2023-07" db="EMBL/GenBank/DDBJ databases">
        <title>Genomic Encyclopedia of Type Strains, Phase IV (KMG-IV): sequencing the most valuable type-strain genomes for metagenomic binning, comparative biology and taxonomic classification.</title>
        <authorList>
            <person name="Goeker M."/>
        </authorList>
    </citation>
    <scope>NUCLEOTIDE SEQUENCE [LARGE SCALE GENOMIC DNA]</scope>
    <source>
        <strain evidence="2 3">DSM 102814</strain>
    </source>
</reference>
<dbReference type="Pfam" id="PF20230">
    <property type="entry name" value="DUF6588"/>
    <property type="match status" value="1"/>
</dbReference>
<protein>
    <recommendedName>
        <fullName evidence="4">Outer membrane protein beta-barrel domain-containing protein</fullName>
    </recommendedName>
</protein>
<dbReference type="InterPro" id="IPR046495">
    <property type="entry name" value="DUF6588"/>
</dbReference>
<dbReference type="RefSeq" id="WP_309730122.1">
    <property type="nucleotide sequence ID" value="NZ_JAVDQA010000010.1"/>
</dbReference>
<evidence type="ECO:0000256" key="1">
    <source>
        <dbReference type="SAM" id="SignalP"/>
    </source>
</evidence>
<dbReference type="Proteomes" id="UP001257659">
    <property type="component" value="Unassembled WGS sequence"/>
</dbReference>